<evidence type="ECO:0000256" key="2">
    <source>
        <dbReference type="ARBA" id="ARBA00013194"/>
    </source>
</evidence>
<dbReference type="PROSITE" id="PS50198">
    <property type="entry name" value="PPIC_PPIASE_2"/>
    <property type="match status" value="1"/>
</dbReference>
<gene>
    <name evidence="6" type="ORF">METZ01_LOCUS308666</name>
</gene>
<keyword evidence="3" id="KW-0697">Rotamase</keyword>
<dbReference type="InterPro" id="IPR046357">
    <property type="entry name" value="PPIase_dom_sf"/>
</dbReference>
<protein>
    <recommendedName>
        <fullName evidence="2">peptidylprolyl isomerase</fullName>
        <ecNumber evidence="2">5.2.1.8</ecNumber>
    </recommendedName>
</protein>
<evidence type="ECO:0000256" key="1">
    <source>
        <dbReference type="ARBA" id="ARBA00000971"/>
    </source>
</evidence>
<dbReference type="GO" id="GO:0005829">
    <property type="term" value="C:cytosol"/>
    <property type="evidence" value="ECO:0007669"/>
    <property type="project" value="TreeGrafter"/>
</dbReference>
<feature type="domain" description="PpiC" evidence="5">
    <location>
        <begin position="1"/>
        <end position="50"/>
    </location>
</feature>
<keyword evidence="4" id="KW-0413">Isomerase</keyword>
<sequence>ASAANGGDLGFFGTGEMIPAFEEAVRLLKAGEITGIIQTPMGYHIIKREE</sequence>
<comment type="catalytic activity">
    <reaction evidence="1">
        <text>[protein]-peptidylproline (omega=180) = [protein]-peptidylproline (omega=0)</text>
        <dbReference type="Rhea" id="RHEA:16237"/>
        <dbReference type="Rhea" id="RHEA-COMP:10747"/>
        <dbReference type="Rhea" id="RHEA-COMP:10748"/>
        <dbReference type="ChEBI" id="CHEBI:83833"/>
        <dbReference type="ChEBI" id="CHEBI:83834"/>
        <dbReference type="EC" id="5.2.1.8"/>
    </reaction>
</comment>
<dbReference type="AlphaFoldDB" id="A0A382N7R0"/>
<dbReference type="PANTHER" id="PTHR10657:SF4">
    <property type="entry name" value="PEPTIDYL-PROLYL CIS-TRANS ISOMERASE-RELATED"/>
    <property type="match status" value="1"/>
</dbReference>
<organism evidence="6">
    <name type="scientific">marine metagenome</name>
    <dbReference type="NCBI Taxonomy" id="408172"/>
    <lineage>
        <taxon>unclassified sequences</taxon>
        <taxon>metagenomes</taxon>
        <taxon>ecological metagenomes</taxon>
    </lineage>
</organism>
<dbReference type="InterPro" id="IPR051370">
    <property type="entry name" value="PPIase_Pin1"/>
</dbReference>
<dbReference type="EC" id="5.2.1.8" evidence="2"/>
<dbReference type="InterPro" id="IPR000297">
    <property type="entry name" value="PPIase_PpiC"/>
</dbReference>
<dbReference type="SUPFAM" id="SSF54534">
    <property type="entry name" value="FKBP-like"/>
    <property type="match status" value="1"/>
</dbReference>
<evidence type="ECO:0000313" key="6">
    <source>
        <dbReference type="EMBL" id="SVC55812.1"/>
    </source>
</evidence>
<evidence type="ECO:0000259" key="5">
    <source>
        <dbReference type="PROSITE" id="PS50198"/>
    </source>
</evidence>
<dbReference type="Pfam" id="PF00639">
    <property type="entry name" value="Rotamase"/>
    <property type="match status" value="1"/>
</dbReference>
<evidence type="ECO:0000256" key="3">
    <source>
        <dbReference type="ARBA" id="ARBA00023110"/>
    </source>
</evidence>
<dbReference type="EMBL" id="UINC01097797">
    <property type="protein sequence ID" value="SVC55812.1"/>
    <property type="molecule type" value="Genomic_DNA"/>
</dbReference>
<evidence type="ECO:0000256" key="4">
    <source>
        <dbReference type="ARBA" id="ARBA00023235"/>
    </source>
</evidence>
<feature type="non-terminal residue" evidence="6">
    <location>
        <position position="1"/>
    </location>
</feature>
<dbReference type="GO" id="GO:0003755">
    <property type="term" value="F:peptidyl-prolyl cis-trans isomerase activity"/>
    <property type="evidence" value="ECO:0007669"/>
    <property type="project" value="UniProtKB-KW"/>
</dbReference>
<dbReference type="Gene3D" id="3.10.50.40">
    <property type="match status" value="1"/>
</dbReference>
<proteinExistence type="predicted"/>
<reference evidence="6" key="1">
    <citation type="submission" date="2018-05" db="EMBL/GenBank/DDBJ databases">
        <authorList>
            <person name="Lanie J.A."/>
            <person name="Ng W.-L."/>
            <person name="Kazmierczak K.M."/>
            <person name="Andrzejewski T.M."/>
            <person name="Davidsen T.M."/>
            <person name="Wayne K.J."/>
            <person name="Tettelin H."/>
            <person name="Glass J.I."/>
            <person name="Rusch D."/>
            <person name="Podicherti R."/>
            <person name="Tsui H.-C.T."/>
            <person name="Winkler M.E."/>
        </authorList>
    </citation>
    <scope>NUCLEOTIDE SEQUENCE</scope>
</reference>
<accession>A0A382N7R0</accession>
<name>A0A382N7R0_9ZZZZ</name>
<dbReference type="PANTHER" id="PTHR10657">
    <property type="entry name" value="PEPTIDYL-PROLYL CIS-TRANS ISOMERASE"/>
    <property type="match status" value="1"/>
</dbReference>
<dbReference type="GO" id="GO:0005634">
    <property type="term" value="C:nucleus"/>
    <property type="evidence" value="ECO:0007669"/>
    <property type="project" value="TreeGrafter"/>
</dbReference>